<sequence>MKPIKYVLLLATLVFTTSIQSLTQVASKGFPYSDIANSYAKDAIMSLYNQNIMKGTSATLFSPKQSITRAQFMTTLIRLLDMEAVNSSIPAYSDVKKSAWYYGAVQASTDLGLTDGTGNGTFNPNQSVTRQEAATWIVRALQKTSSSAYPDTGYKDDTSISDWARPYVSIISQLGLMQGNQGAFHPKQPLTRQETAMIIDRLLQNDDFTDKLDQDYSLGIQLGWQYGQTDEEYKKSILQSNVNTLSPRWYFLDSYGALSDHTEPSLVKWANNNGKNVWAMFGNRSDQTITHQLLSSSERSSALIKEIKSGVTQYGIQGINLDFENVAPADRANLTKFVKNLASELHSVNAVLSVDVSPNLNSDWTAAFDYAALGKIADYIVLMGYDEHWTGGAYPGSVASLTWVENGLDKLLADVPHSKIILALPFYNRDWVVNSKGLSASSEDISLSEQASRVANKKLTVKWDAALGQYTTTYWQSKTQHKIWLEESRSLSLKYKMALDHGIAGFAYWSIGGETTDVWTSLRNAAKYNAMRD</sequence>
<dbReference type="SMART" id="SM00636">
    <property type="entry name" value="Glyco_18"/>
    <property type="match status" value="1"/>
</dbReference>
<dbReference type="Proteomes" id="UP000198972">
    <property type="component" value="Unassembled WGS sequence"/>
</dbReference>
<dbReference type="GO" id="GO:0005975">
    <property type="term" value="P:carbohydrate metabolic process"/>
    <property type="evidence" value="ECO:0007669"/>
    <property type="project" value="InterPro"/>
</dbReference>
<gene>
    <name evidence="4" type="ORF">SAMN04488542_10225</name>
</gene>
<dbReference type="PANTHER" id="PTHR46066:SF2">
    <property type="entry name" value="CHITINASE DOMAIN-CONTAINING PROTEIN 1"/>
    <property type="match status" value="1"/>
</dbReference>
<dbReference type="PROSITE" id="PS51272">
    <property type="entry name" value="SLH"/>
    <property type="match status" value="3"/>
</dbReference>
<dbReference type="RefSeq" id="WP_091226497.1">
    <property type="nucleotide sequence ID" value="NZ_FNBG01000002.1"/>
</dbReference>
<keyword evidence="5" id="KW-1185">Reference proteome</keyword>
<feature type="domain" description="GH18" evidence="3">
    <location>
        <begin position="220"/>
        <end position="529"/>
    </location>
</feature>
<dbReference type="InterPro" id="IPR011583">
    <property type="entry name" value="Chitinase_II/V-like_cat"/>
</dbReference>
<evidence type="ECO:0000256" key="1">
    <source>
        <dbReference type="SAM" id="SignalP"/>
    </source>
</evidence>
<dbReference type="InterPro" id="IPR001223">
    <property type="entry name" value="Glyco_hydro18_cat"/>
</dbReference>
<dbReference type="STRING" id="670482.SAMN04488542_10225"/>
<evidence type="ECO:0000259" key="2">
    <source>
        <dbReference type="PROSITE" id="PS51272"/>
    </source>
</evidence>
<protein>
    <submittedName>
        <fullName evidence="4">S-layer homology domain-containing protein</fullName>
    </submittedName>
</protein>
<dbReference type="SUPFAM" id="SSF51445">
    <property type="entry name" value="(Trans)glycosidases"/>
    <property type="match status" value="1"/>
</dbReference>
<dbReference type="Pfam" id="PF00704">
    <property type="entry name" value="Glyco_hydro_18"/>
    <property type="match status" value="1"/>
</dbReference>
<evidence type="ECO:0000313" key="5">
    <source>
        <dbReference type="Proteomes" id="UP000198972"/>
    </source>
</evidence>
<dbReference type="OrthoDB" id="9775889at2"/>
<dbReference type="InterPro" id="IPR017853">
    <property type="entry name" value="GH"/>
</dbReference>
<dbReference type="PROSITE" id="PS51910">
    <property type="entry name" value="GH18_2"/>
    <property type="match status" value="1"/>
</dbReference>
<evidence type="ECO:0000313" key="4">
    <source>
        <dbReference type="EMBL" id="SDE76170.1"/>
    </source>
</evidence>
<dbReference type="Pfam" id="PF00395">
    <property type="entry name" value="SLH"/>
    <property type="match status" value="3"/>
</dbReference>
<feature type="signal peptide" evidence="1">
    <location>
        <begin position="1"/>
        <end position="23"/>
    </location>
</feature>
<dbReference type="Gene3D" id="3.20.20.80">
    <property type="entry name" value="Glycosidases"/>
    <property type="match status" value="1"/>
</dbReference>
<dbReference type="EMBL" id="FNBG01000002">
    <property type="protein sequence ID" value="SDE76170.1"/>
    <property type="molecule type" value="Genomic_DNA"/>
</dbReference>
<feature type="domain" description="SLH" evidence="2">
    <location>
        <begin position="152"/>
        <end position="213"/>
    </location>
</feature>
<reference evidence="4 5" key="1">
    <citation type="submission" date="2016-10" db="EMBL/GenBank/DDBJ databases">
        <authorList>
            <person name="de Groot N.N."/>
        </authorList>
    </citation>
    <scope>NUCLEOTIDE SEQUENCE [LARGE SCALE GENOMIC DNA]</scope>
    <source>
        <strain evidence="4 5">DSM 28129</strain>
    </source>
</reference>
<dbReference type="PANTHER" id="PTHR46066">
    <property type="entry name" value="CHITINASE DOMAIN-CONTAINING PROTEIN 1 FAMILY MEMBER"/>
    <property type="match status" value="1"/>
</dbReference>
<organism evidence="4 5">
    <name type="scientific">Fontibacillus panacisegetis</name>
    <dbReference type="NCBI Taxonomy" id="670482"/>
    <lineage>
        <taxon>Bacteria</taxon>
        <taxon>Bacillati</taxon>
        <taxon>Bacillota</taxon>
        <taxon>Bacilli</taxon>
        <taxon>Bacillales</taxon>
        <taxon>Paenibacillaceae</taxon>
        <taxon>Fontibacillus</taxon>
    </lineage>
</organism>
<dbReference type="AlphaFoldDB" id="A0A1G7FK17"/>
<dbReference type="InterPro" id="IPR029070">
    <property type="entry name" value="Chitinase_insertion_sf"/>
</dbReference>
<keyword evidence="1" id="KW-0732">Signal</keyword>
<proteinExistence type="predicted"/>
<feature type="domain" description="SLH" evidence="2">
    <location>
        <begin position="27"/>
        <end position="87"/>
    </location>
</feature>
<dbReference type="GO" id="GO:0008061">
    <property type="term" value="F:chitin binding"/>
    <property type="evidence" value="ECO:0007669"/>
    <property type="project" value="InterPro"/>
</dbReference>
<name>A0A1G7FK17_9BACL</name>
<feature type="domain" description="SLH" evidence="2">
    <location>
        <begin position="88"/>
        <end position="151"/>
    </location>
</feature>
<dbReference type="InterPro" id="IPR001119">
    <property type="entry name" value="SLH_dom"/>
</dbReference>
<dbReference type="Gene3D" id="3.10.50.10">
    <property type="match status" value="1"/>
</dbReference>
<evidence type="ECO:0000259" key="3">
    <source>
        <dbReference type="PROSITE" id="PS51910"/>
    </source>
</evidence>
<feature type="chain" id="PRO_5039495692" evidence="1">
    <location>
        <begin position="24"/>
        <end position="533"/>
    </location>
</feature>
<accession>A0A1G7FK17</accession>